<dbReference type="Proteomes" id="UP000020825">
    <property type="component" value="Unassembled WGS sequence"/>
</dbReference>
<accession>X8CIM1</accession>
<evidence type="ECO:0000256" key="1">
    <source>
        <dbReference type="SAM" id="MobiDB-lite"/>
    </source>
</evidence>
<evidence type="ECO:0000313" key="3">
    <source>
        <dbReference type="Proteomes" id="UP000020825"/>
    </source>
</evidence>
<organism evidence="2 3">
    <name type="scientific">Mycobacterium intracellulare 1956</name>
    <dbReference type="NCBI Taxonomy" id="1299331"/>
    <lineage>
        <taxon>Bacteria</taxon>
        <taxon>Bacillati</taxon>
        <taxon>Actinomycetota</taxon>
        <taxon>Actinomycetes</taxon>
        <taxon>Mycobacteriales</taxon>
        <taxon>Mycobacteriaceae</taxon>
        <taxon>Mycobacterium</taxon>
        <taxon>Mycobacterium avium complex (MAC)</taxon>
    </lineage>
</organism>
<proteinExistence type="predicted"/>
<sequence length="49" mass="5055">MVIGGSTLLPEDAAVAHPGTDNTAANPRAATAALRDFLVPFAFMIVPFV</sequence>
<dbReference type="AlphaFoldDB" id="X8CIM1"/>
<gene>
    <name evidence="2" type="ORF">I550_4096</name>
</gene>
<name>X8CIM1_MYCIT</name>
<feature type="region of interest" description="Disordered" evidence="1">
    <location>
        <begin position="1"/>
        <end position="21"/>
    </location>
</feature>
<dbReference type="EMBL" id="JAOG01000002">
    <property type="protein sequence ID" value="EUA55939.1"/>
    <property type="molecule type" value="Genomic_DNA"/>
</dbReference>
<protein>
    <submittedName>
        <fullName evidence="2">Uncharacterized protein</fullName>
    </submittedName>
</protein>
<evidence type="ECO:0000313" key="2">
    <source>
        <dbReference type="EMBL" id="EUA55939.1"/>
    </source>
</evidence>
<comment type="caution">
    <text evidence="2">The sequence shown here is derived from an EMBL/GenBank/DDBJ whole genome shotgun (WGS) entry which is preliminary data.</text>
</comment>
<reference evidence="2 3" key="1">
    <citation type="submission" date="2013-12" db="EMBL/GenBank/DDBJ databases">
        <authorList>
            <person name="Zelazny A."/>
            <person name="Olivier K."/>
            <person name="Holland S."/>
            <person name="Lenaerts A."/>
            <person name="Ordway D."/>
            <person name="DeGroote M.A."/>
            <person name="Parker T."/>
            <person name="Sizemore C."/>
            <person name="Tallon L.J."/>
            <person name="Sadzewicz L.K."/>
            <person name="Sengamalay N."/>
            <person name="Fraser C.M."/>
            <person name="Hine E."/>
            <person name="Shefchek K.A."/>
            <person name="Das S.P."/>
            <person name="Tettelin H."/>
        </authorList>
    </citation>
    <scope>NUCLEOTIDE SEQUENCE [LARGE SCALE GENOMIC DNA]</scope>
    <source>
        <strain evidence="2 3">1956</strain>
    </source>
</reference>